<sequence length="243" mass="26324">MRAYAIGDIHGHRSGLERAHRLIAADRDRVGDSAAPVVHIGDLCDRGPDTKGVIDVLLTGLDRGEPWVVLKGNHDRMMQRFLETPPRRDPGLRADLSWLHPNLGGQGTLASYGVDTGADAATVHRAALDLVPETHRAFLAGLPTSHRLGALFFCHAGIRPGVPLEDQVEDDLLWIRGDFLNSTADHGALVVHGHTPVEVVTHYGNRLNIDTGAGYGEPLSAVVLEGRQAWLLTEEGRARIVPI</sequence>
<evidence type="ECO:0000313" key="2">
    <source>
        <dbReference type="EMBL" id="TYB77582.1"/>
    </source>
</evidence>
<dbReference type="GO" id="GO:0008803">
    <property type="term" value="F:bis(5'-nucleosyl)-tetraphosphatase (symmetrical) activity"/>
    <property type="evidence" value="ECO:0007669"/>
    <property type="project" value="TreeGrafter"/>
</dbReference>
<dbReference type="Proteomes" id="UP000322080">
    <property type="component" value="Unassembled WGS sequence"/>
</dbReference>
<protein>
    <submittedName>
        <fullName evidence="2">Serine/threonine protein phosphatase</fullName>
    </submittedName>
</protein>
<dbReference type="InterPro" id="IPR029052">
    <property type="entry name" value="Metallo-depent_PP-like"/>
</dbReference>
<dbReference type="GO" id="GO:0005737">
    <property type="term" value="C:cytoplasm"/>
    <property type="evidence" value="ECO:0007669"/>
    <property type="project" value="TreeGrafter"/>
</dbReference>
<reference evidence="2 3" key="1">
    <citation type="submission" date="2019-08" db="EMBL/GenBank/DDBJ databases">
        <title>Identification of a novel species of the genus Boseongicola.</title>
        <authorList>
            <person name="Zhang X.-Q."/>
        </authorList>
    </citation>
    <scope>NUCLEOTIDE SEQUENCE [LARGE SCALE GENOMIC DNA]</scope>
    <source>
        <strain evidence="2 3">HY14</strain>
    </source>
</reference>
<evidence type="ECO:0000259" key="1">
    <source>
        <dbReference type="Pfam" id="PF00149"/>
    </source>
</evidence>
<dbReference type="GO" id="GO:0016791">
    <property type="term" value="F:phosphatase activity"/>
    <property type="evidence" value="ECO:0007669"/>
    <property type="project" value="TreeGrafter"/>
</dbReference>
<accession>A0A5D0R7V0</accession>
<feature type="domain" description="Calcineurin-like phosphoesterase" evidence="1">
    <location>
        <begin position="1"/>
        <end position="198"/>
    </location>
</feature>
<dbReference type="RefSeq" id="WP_148379484.1">
    <property type="nucleotide sequence ID" value="NZ_VSIY01000015.1"/>
</dbReference>
<dbReference type="InterPro" id="IPR050126">
    <property type="entry name" value="Ap4A_hydrolase"/>
</dbReference>
<evidence type="ECO:0000313" key="3">
    <source>
        <dbReference type="Proteomes" id="UP000322080"/>
    </source>
</evidence>
<keyword evidence="3" id="KW-1185">Reference proteome</keyword>
<dbReference type="PANTHER" id="PTHR42850">
    <property type="entry name" value="METALLOPHOSPHOESTERASE"/>
    <property type="match status" value="1"/>
</dbReference>
<name>A0A5D0R7V0_9RHOB</name>
<dbReference type="PANTHER" id="PTHR42850:SF4">
    <property type="entry name" value="ZINC-DEPENDENT ENDOPOLYPHOSPHATASE"/>
    <property type="match status" value="1"/>
</dbReference>
<dbReference type="Pfam" id="PF00149">
    <property type="entry name" value="Metallophos"/>
    <property type="match status" value="1"/>
</dbReference>
<dbReference type="InterPro" id="IPR004843">
    <property type="entry name" value="Calcineurin-like_PHP"/>
</dbReference>
<proteinExistence type="predicted"/>
<dbReference type="GO" id="GO:0110154">
    <property type="term" value="P:RNA decapping"/>
    <property type="evidence" value="ECO:0007669"/>
    <property type="project" value="TreeGrafter"/>
</dbReference>
<dbReference type="AlphaFoldDB" id="A0A5D0R7V0"/>
<organism evidence="2 3">
    <name type="scientific">Maritimibacter fusiformis</name>
    <dbReference type="NCBI Taxonomy" id="2603819"/>
    <lineage>
        <taxon>Bacteria</taxon>
        <taxon>Pseudomonadati</taxon>
        <taxon>Pseudomonadota</taxon>
        <taxon>Alphaproteobacteria</taxon>
        <taxon>Rhodobacterales</taxon>
        <taxon>Roseobacteraceae</taxon>
        <taxon>Maritimibacter</taxon>
    </lineage>
</organism>
<dbReference type="EMBL" id="VSIY01000015">
    <property type="protein sequence ID" value="TYB77582.1"/>
    <property type="molecule type" value="Genomic_DNA"/>
</dbReference>
<dbReference type="SUPFAM" id="SSF56300">
    <property type="entry name" value="Metallo-dependent phosphatases"/>
    <property type="match status" value="1"/>
</dbReference>
<dbReference type="Gene3D" id="3.60.21.10">
    <property type="match status" value="1"/>
</dbReference>
<gene>
    <name evidence="2" type="ORF">FVF75_15055</name>
</gene>
<comment type="caution">
    <text evidence="2">The sequence shown here is derived from an EMBL/GenBank/DDBJ whole genome shotgun (WGS) entry which is preliminary data.</text>
</comment>